<dbReference type="EMBL" id="SPHZ02000005">
    <property type="protein sequence ID" value="KAF0918958.1"/>
    <property type="molecule type" value="Genomic_DNA"/>
</dbReference>
<dbReference type="InterPro" id="IPR033131">
    <property type="entry name" value="Pectinesterase_Asp_AS"/>
</dbReference>
<gene>
    <name evidence="16" type="ORF">E2562_027509</name>
</gene>
<dbReference type="InterPro" id="IPR018040">
    <property type="entry name" value="Pectinesterase_Tyr_AS"/>
</dbReference>
<dbReference type="Gene3D" id="2.160.20.10">
    <property type="entry name" value="Single-stranded right-handed beta-helix, Pectin lyase-like"/>
    <property type="match status" value="1"/>
</dbReference>
<keyword evidence="6 13" id="KW-0964">Secreted</keyword>
<dbReference type="NCBIfam" id="TIGR01614">
    <property type="entry name" value="PME_inhib"/>
    <property type="match status" value="1"/>
</dbReference>
<evidence type="ECO:0000256" key="14">
    <source>
        <dbReference type="SAM" id="MobiDB-lite"/>
    </source>
</evidence>
<proteinExistence type="inferred from homology"/>
<dbReference type="PANTHER" id="PTHR31707">
    <property type="entry name" value="PECTINESTERASE"/>
    <property type="match status" value="1"/>
</dbReference>
<dbReference type="InterPro" id="IPR011050">
    <property type="entry name" value="Pectin_lyase_fold/virulence"/>
</dbReference>
<comment type="function">
    <text evidence="13">Acts in the modification of cell walls via demethylesterification of cell wall pectin.</text>
</comment>
<accession>A0A6G1E2D7</accession>
<evidence type="ECO:0000256" key="5">
    <source>
        <dbReference type="ARBA" id="ARBA00022512"/>
    </source>
</evidence>
<evidence type="ECO:0000313" key="16">
    <source>
        <dbReference type="EMBL" id="KAF0918958.1"/>
    </source>
</evidence>
<dbReference type="OrthoDB" id="2019149at2759"/>
<keyword evidence="7" id="KW-0732">Signal</keyword>
<dbReference type="AlphaFoldDB" id="A0A6G1E2D7"/>
<dbReference type="UniPathway" id="UPA00545">
    <property type="reaction ID" value="UER00823"/>
</dbReference>
<evidence type="ECO:0000256" key="9">
    <source>
        <dbReference type="ARBA" id="ARBA00023085"/>
    </source>
</evidence>
<evidence type="ECO:0000256" key="2">
    <source>
        <dbReference type="ARBA" id="ARBA00005184"/>
    </source>
</evidence>
<dbReference type="FunFam" id="1.20.140.40:FF:000015">
    <property type="entry name" value="Pectinesterase 3"/>
    <property type="match status" value="1"/>
</dbReference>
<comment type="catalytic activity">
    <reaction evidence="11 13">
        <text>[(1-&gt;4)-alpha-D-galacturonosyl methyl ester](n) + n H2O = [(1-&gt;4)-alpha-D-galacturonosyl](n) + n methanol + n H(+)</text>
        <dbReference type="Rhea" id="RHEA:22380"/>
        <dbReference type="Rhea" id="RHEA-COMP:14570"/>
        <dbReference type="Rhea" id="RHEA-COMP:14573"/>
        <dbReference type="ChEBI" id="CHEBI:15377"/>
        <dbReference type="ChEBI" id="CHEBI:15378"/>
        <dbReference type="ChEBI" id="CHEBI:17790"/>
        <dbReference type="ChEBI" id="CHEBI:140522"/>
        <dbReference type="ChEBI" id="CHEBI:140523"/>
        <dbReference type="EC" id="3.1.1.11"/>
    </reaction>
</comment>
<dbReference type="GO" id="GO:0004857">
    <property type="term" value="F:enzyme inhibitor activity"/>
    <property type="evidence" value="ECO:0007669"/>
    <property type="project" value="InterPro"/>
</dbReference>
<comment type="caution">
    <text evidence="16">The sequence shown here is derived from an EMBL/GenBank/DDBJ whole genome shotgun (WGS) entry which is preliminary data.</text>
</comment>
<name>A0A6G1E2D7_9ORYZ</name>
<dbReference type="InterPro" id="IPR006501">
    <property type="entry name" value="Pectinesterase_inhib_dom"/>
</dbReference>
<evidence type="ECO:0000256" key="6">
    <source>
        <dbReference type="ARBA" id="ARBA00022525"/>
    </source>
</evidence>
<dbReference type="InterPro" id="IPR000070">
    <property type="entry name" value="Pectinesterase_cat"/>
</dbReference>
<dbReference type="GO" id="GO:0042545">
    <property type="term" value="P:cell wall modification"/>
    <property type="evidence" value="ECO:0007669"/>
    <property type="project" value="UniProtKB-UniRule"/>
</dbReference>
<dbReference type="SMART" id="SM00856">
    <property type="entry name" value="PMEI"/>
    <property type="match status" value="1"/>
</dbReference>
<keyword evidence="17" id="KW-1185">Reference proteome</keyword>
<dbReference type="Pfam" id="PF01095">
    <property type="entry name" value="Pectinesterase"/>
    <property type="match status" value="1"/>
</dbReference>
<comment type="similarity">
    <text evidence="4">In the C-terminal section; belongs to the pectinesterase family.</text>
</comment>
<feature type="domain" description="Pectinesterase inhibitor" evidence="15">
    <location>
        <begin position="38"/>
        <end position="183"/>
    </location>
</feature>
<dbReference type="InterPro" id="IPR035513">
    <property type="entry name" value="Invertase/methylesterase_inhib"/>
</dbReference>
<dbReference type="PROSITE" id="PS00503">
    <property type="entry name" value="PECTINESTERASE_2"/>
    <property type="match status" value="1"/>
</dbReference>
<dbReference type="SUPFAM" id="SSF51126">
    <property type="entry name" value="Pectin lyase-like"/>
    <property type="match status" value="1"/>
</dbReference>
<evidence type="ECO:0000256" key="8">
    <source>
        <dbReference type="ARBA" id="ARBA00022801"/>
    </source>
</evidence>
<dbReference type="EC" id="3.1.1.11" evidence="13"/>
<protein>
    <recommendedName>
        <fullName evidence="13">Pectinesterase</fullName>
        <ecNumber evidence="13">3.1.1.11</ecNumber>
    </recommendedName>
</protein>
<keyword evidence="5 13" id="KW-0134">Cell wall</keyword>
<feature type="active site" evidence="12">
    <location>
        <position position="378"/>
    </location>
</feature>
<dbReference type="Pfam" id="PF04043">
    <property type="entry name" value="PMEI"/>
    <property type="match status" value="1"/>
</dbReference>
<dbReference type="InterPro" id="IPR012334">
    <property type="entry name" value="Pectin_lyas_fold"/>
</dbReference>
<dbReference type="GO" id="GO:0030599">
    <property type="term" value="F:pectinesterase activity"/>
    <property type="evidence" value="ECO:0007669"/>
    <property type="project" value="UniProtKB-UniRule"/>
</dbReference>
<dbReference type="SUPFAM" id="SSF101148">
    <property type="entry name" value="Plant invertase/pectin methylesterase inhibitor"/>
    <property type="match status" value="1"/>
</dbReference>
<evidence type="ECO:0000256" key="13">
    <source>
        <dbReference type="RuleBase" id="RU000589"/>
    </source>
</evidence>
<evidence type="ECO:0000256" key="1">
    <source>
        <dbReference type="ARBA" id="ARBA00004191"/>
    </source>
</evidence>
<dbReference type="CDD" id="cd15799">
    <property type="entry name" value="PMEI-like_4"/>
    <property type="match status" value="1"/>
</dbReference>
<sequence length="541" mass="57918">MRQIDEPLLSSPSHGNAYTNKVLSATLLSLAIAAAFLLLAPTAPKLCANSPDPASCQAIVADAVLASPHAHPSRPAQVLRAILTTSLDRHDAAAEAVAGMRRRASDPRQLAALEDCVQLMALARDRLADAAGAPPDDARTWLSAVLTDHVTCLDGLDDDEPLRASVGVHLEPLKSLASASLTVLNAVGSGTAAAGARDVLAEVVDKFPSWVPARDRALLEAGASAVQADIVVAKDGSGKYKTIKEAVDAAPDGGKNRYVIYVKKGVYKENLEVGKKKRELMIVGDGMDQTVITGSRNVVDGATTFNSATLALSGDGVILQDLKVENTAGPEKQQAVALRVSADRAVINRCRLDGHQDTLYAHQLRQFYRDCAVSGTVDFVFGNAAAVLQNCVLTARRPARTQKNAVTAQGRTDPNQNTGTSIHRCRVVPAPDLTPVAAKQFPTFLGRPWKEYSRTVYMLSYLDAHIDPRGWLEWNGDFALKTLFYGEYQNQGPGAGTAGRVNWPGYRVITDQSVAMQFTVEQFIQGGNWLKATGVNYNEGL</sequence>
<evidence type="ECO:0000256" key="3">
    <source>
        <dbReference type="ARBA" id="ARBA00006027"/>
    </source>
</evidence>
<dbReference type="Proteomes" id="UP000479710">
    <property type="component" value="Unassembled WGS sequence"/>
</dbReference>
<comment type="subcellular location">
    <subcellularLocation>
        <location evidence="1 13">Secreted</location>
        <location evidence="1 13">Cell wall</location>
    </subcellularLocation>
</comment>
<reference evidence="16 17" key="1">
    <citation type="submission" date="2019-11" db="EMBL/GenBank/DDBJ databases">
        <title>Whole genome sequence of Oryza granulata.</title>
        <authorList>
            <person name="Li W."/>
        </authorList>
    </citation>
    <scope>NUCLEOTIDE SEQUENCE [LARGE SCALE GENOMIC DNA]</scope>
    <source>
        <strain evidence="17">cv. Menghai</strain>
        <tissue evidence="16">Leaf</tissue>
    </source>
</reference>
<evidence type="ECO:0000256" key="4">
    <source>
        <dbReference type="ARBA" id="ARBA00007786"/>
    </source>
</evidence>
<evidence type="ECO:0000256" key="10">
    <source>
        <dbReference type="ARBA" id="ARBA00023316"/>
    </source>
</evidence>
<evidence type="ECO:0000256" key="11">
    <source>
        <dbReference type="ARBA" id="ARBA00047928"/>
    </source>
</evidence>
<comment type="pathway">
    <text evidence="2 13">Glycan metabolism; pectin degradation; 2-dehydro-3-deoxy-D-gluconate from pectin: step 1/5.</text>
</comment>
<dbReference type="PROSITE" id="PS00800">
    <property type="entry name" value="PECTINESTERASE_1"/>
    <property type="match status" value="1"/>
</dbReference>
<feature type="region of interest" description="Disordered" evidence="14">
    <location>
        <begin position="402"/>
        <end position="422"/>
    </location>
</feature>
<dbReference type="Gene3D" id="1.20.140.40">
    <property type="entry name" value="Invertase/pectin methylesterase inhibitor family protein"/>
    <property type="match status" value="1"/>
</dbReference>
<keyword evidence="9 13" id="KW-0063">Aspartyl esterase</keyword>
<keyword evidence="8 13" id="KW-0378">Hydrolase</keyword>
<keyword evidence="10 13" id="KW-0961">Cell wall biogenesis/degradation</keyword>
<feature type="compositionally biased region" description="Polar residues" evidence="14">
    <location>
        <begin position="402"/>
        <end position="421"/>
    </location>
</feature>
<dbReference type="FunFam" id="2.160.20.10:FF:000001">
    <property type="entry name" value="Pectinesterase"/>
    <property type="match status" value="1"/>
</dbReference>
<organism evidence="16 17">
    <name type="scientific">Oryza meyeriana var. granulata</name>
    <dbReference type="NCBI Taxonomy" id="110450"/>
    <lineage>
        <taxon>Eukaryota</taxon>
        <taxon>Viridiplantae</taxon>
        <taxon>Streptophyta</taxon>
        <taxon>Embryophyta</taxon>
        <taxon>Tracheophyta</taxon>
        <taxon>Spermatophyta</taxon>
        <taxon>Magnoliopsida</taxon>
        <taxon>Liliopsida</taxon>
        <taxon>Poales</taxon>
        <taxon>Poaceae</taxon>
        <taxon>BOP clade</taxon>
        <taxon>Oryzoideae</taxon>
        <taxon>Oryzeae</taxon>
        <taxon>Oryzinae</taxon>
        <taxon>Oryza</taxon>
        <taxon>Oryza meyeriana</taxon>
    </lineage>
</organism>
<evidence type="ECO:0000256" key="12">
    <source>
        <dbReference type="PROSITE-ProRule" id="PRU10040"/>
    </source>
</evidence>
<comment type="similarity">
    <text evidence="3">In the N-terminal section; belongs to the PMEI family.</text>
</comment>
<dbReference type="GO" id="GO:0045490">
    <property type="term" value="P:pectin catabolic process"/>
    <property type="evidence" value="ECO:0007669"/>
    <property type="project" value="UniProtKB-UniRule"/>
</dbReference>
<evidence type="ECO:0000313" key="17">
    <source>
        <dbReference type="Proteomes" id="UP000479710"/>
    </source>
</evidence>
<evidence type="ECO:0000259" key="15">
    <source>
        <dbReference type="SMART" id="SM00856"/>
    </source>
</evidence>
<evidence type="ECO:0000256" key="7">
    <source>
        <dbReference type="ARBA" id="ARBA00022729"/>
    </source>
</evidence>